<dbReference type="EMBL" id="WHSB02000005">
    <property type="protein sequence ID" value="MCQ4631345.1"/>
    <property type="molecule type" value="Genomic_DNA"/>
</dbReference>
<proteinExistence type="predicted"/>
<accession>A0ABT1R840</accession>
<comment type="caution">
    <text evidence="1">The sequence shown here is derived from an EMBL/GenBank/DDBJ whole genome shotgun (WGS) entry which is preliminary data.</text>
</comment>
<evidence type="ECO:0000313" key="1">
    <source>
        <dbReference type="EMBL" id="MCQ4631345.1"/>
    </source>
</evidence>
<organism evidence="1 2">
    <name type="scientific">Shinella lacus</name>
    <dbReference type="NCBI Taxonomy" id="2654216"/>
    <lineage>
        <taxon>Bacteria</taxon>
        <taxon>Pseudomonadati</taxon>
        <taxon>Pseudomonadota</taxon>
        <taxon>Alphaproteobacteria</taxon>
        <taxon>Hyphomicrobiales</taxon>
        <taxon>Rhizobiaceae</taxon>
        <taxon>Shinella</taxon>
    </lineage>
</organism>
<gene>
    <name evidence="1" type="ORF">GB927_014940</name>
</gene>
<protein>
    <recommendedName>
        <fullName evidence="3">ParB-like nuclease family protein</fullName>
    </recommendedName>
</protein>
<sequence>MDDRAVCRPPASTAMGNGLGQRLTDQQKLPRPVYQRVPPGARPPAPSFVQKVLDWVPMRDFLAAQAGFTGRFNRAVRRLDREGGPAIPAAQSHFHFGEQLVIPVAAKSLTTRLRDNISDRERLRWIGTHFLDGSDWSRIVEPLENSSSHAEILELINTRQDFREGKRYRGYAKRIHDGAVVKRNRIVIDTIDKLDNYFEYYLALIADIETNGIVPHSDLGLLGQTGRRHRWTRTLWQDLAERDIGVAVDAEGRLVRHTNGKHRMAAALALGIERIPVEIRLVHAGWLRQQADLLGLSPADALLATLEQARATGWPAM</sequence>
<reference evidence="1" key="1">
    <citation type="submission" date="2021-07" db="EMBL/GenBank/DDBJ databases">
        <title>Shinella sp. nov., a novel member of the genus Shinella from water.</title>
        <authorList>
            <person name="Deng Y."/>
        </authorList>
    </citation>
    <scope>NUCLEOTIDE SEQUENCE</scope>
    <source>
        <strain evidence="1">CPCC 100929</strain>
    </source>
</reference>
<keyword evidence="2" id="KW-1185">Reference proteome</keyword>
<name>A0ABT1R840_9HYPH</name>
<dbReference type="Proteomes" id="UP000996601">
    <property type="component" value="Unassembled WGS sequence"/>
</dbReference>
<evidence type="ECO:0000313" key="2">
    <source>
        <dbReference type="Proteomes" id="UP000996601"/>
    </source>
</evidence>
<evidence type="ECO:0008006" key="3">
    <source>
        <dbReference type="Google" id="ProtNLM"/>
    </source>
</evidence>